<dbReference type="Proteomes" id="UP000251714">
    <property type="component" value="Unassembled WGS sequence"/>
</dbReference>
<gene>
    <name evidence="1" type="ORF">FPRO05_13149</name>
</gene>
<sequence length="363" mass="41857">MSAERTDGRPNTPQWFSLLQTNAMSEVGFSTYEGREAQSGKQPDCGPTDSTASASFQSLVDRSIQAWEALNYVGCDRVAAIKSDSAKLRDLTKFGDLLTKREFWFFQLRKSFLEQQRLAKWNPNRLDQYILLPISYGYVNNKDCYFVSHYWREQGNPDPAGVDLAAFKNDLASDSGWLYIWVDWTCMPQGNCGKRSDLENYYFKMMLQCIPMLIRDCAFEWRFPSFQARAWVLYELAEYVLTHAQHIITDDNKHFVNHIREMVALDVKSTLQKYEYKCTNESDMRLVTGWLEILVLMARIFPDDIASRQVVLDNLNRPSIGTFSSPAMDLKVDKAKGILCHKGYIYRFTPVFHITSHVSAGLL</sequence>
<accession>A0A365N2A3</accession>
<reference evidence="1 2" key="1">
    <citation type="submission" date="2017-12" db="EMBL/GenBank/DDBJ databases">
        <title>Genome sequence of the mycotoxigenic crop pathogen Fusarium proliferatum, strain ITEM 2341 from Date Palm.</title>
        <authorList>
            <person name="Almiman B.F."/>
            <person name="Shittu T.A."/>
            <person name="Muthumeenakshi S."/>
            <person name="Baroncelli R."/>
            <person name="Sreenivasaprasada S."/>
        </authorList>
    </citation>
    <scope>NUCLEOTIDE SEQUENCE [LARGE SCALE GENOMIC DNA]</scope>
    <source>
        <strain evidence="1 2">ITEM 2341</strain>
    </source>
</reference>
<proteinExistence type="predicted"/>
<dbReference type="AlphaFoldDB" id="A0A365N2A3"/>
<evidence type="ECO:0000313" key="1">
    <source>
        <dbReference type="EMBL" id="RBA14933.1"/>
    </source>
</evidence>
<name>A0A365N2A3_GIBIN</name>
<evidence type="ECO:0000313" key="2">
    <source>
        <dbReference type="Proteomes" id="UP000251714"/>
    </source>
</evidence>
<protein>
    <recommendedName>
        <fullName evidence="3">Heterokaryon incompatibility domain-containing protein</fullName>
    </recommendedName>
</protein>
<comment type="caution">
    <text evidence="1">The sequence shown here is derived from an EMBL/GenBank/DDBJ whole genome shotgun (WGS) entry which is preliminary data.</text>
</comment>
<evidence type="ECO:0008006" key="3">
    <source>
        <dbReference type="Google" id="ProtNLM"/>
    </source>
</evidence>
<dbReference type="EMBL" id="PKMI01000025">
    <property type="protein sequence ID" value="RBA14933.1"/>
    <property type="molecule type" value="Genomic_DNA"/>
</dbReference>
<organism evidence="1 2">
    <name type="scientific">Gibberella intermedia</name>
    <name type="common">Bulb rot disease fungus</name>
    <name type="synonym">Fusarium proliferatum</name>
    <dbReference type="NCBI Taxonomy" id="948311"/>
    <lineage>
        <taxon>Eukaryota</taxon>
        <taxon>Fungi</taxon>
        <taxon>Dikarya</taxon>
        <taxon>Ascomycota</taxon>
        <taxon>Pezizomycotina</taxon>
        <taxon>Sordariomycetes</taxon>
        <taxon>Hypocreomycetidae</taxon>
        <taxon>Hypocreales</taxon>
        <taxon>Nectriaceae</taxon>
        <taxon>Fusarium</taxon>
        <taxon>Fusarium fujikuroi species complex</taxon>
    </lineage>
</organism>